<dbReference type="VEuPathDB" id="TriTrypDB:Lsey_0323_0020"/>
<organism evidence="3 4">
    <name type="scientific">Leptomonas seymouri</name>
    <dbReference type="NCBI Taxonomy" id="5684"/>
    <lineage>
        <taxon>Eukaryota</taxon>
        <taxon>Discoba</taxon>
        <taxon>Euglenozoa</taxon>
        <taxon>Kinetoplastea</taxon>
        <taxon>Metakinetoplastina</taxon>
        <taxon>Trypanosomatida</taxon>
        <taxon>Trypanosomatidae</taxon>
        <taxon>Leishmaniinae</taxon>
        <taxon>Leptomonas</taxon>
    </lineage>
</organism>
<feature type="chain" id="PRO_5005873629" evidence="2">
    <location>
        <begin position="34"/>
        <end position="180"/>
    </location>
</feature>
<comment type="caution">
    <text evidence="3">The sequence shown here is derived from an EMBL/GenBank/DDBJ whole genome shotgun (WGS) entry which is preliminary data.</text>
</comment>
<protein>
    <submittedName>
        <fullName evidence="3">Uncharacterized protein</fullName>
    </submittedName>
</protein>
<keyword evidence="4" id="KW-1185">Reference proteome</keyword>
<evidence type="ECO:0000313" key="4">
    <source>
        <dbReference type="Proteomes" id="UP000038009"/>
    </source>
</evidence>
<dbReference type="AlphaFoldDB" id="A0A0N1I116"/>
<dbReference type="OrthoDB" id="266808at2759"/>
<dbReference type="EMBL" id="LJSK01000323">
    <property type="protein sequence ID" value="KPI83802.1"/>
    <property type="molecule type" value="Genomic_DNA"/>
</dbReference>
<proteinExistence type="predicted"/>
<reference evidence="3 4" key="1">
    <citation type="journal article" date="2015" name="PLoS Pathog.">
        <title>Leptomonas seymouri: Adaptations to the Dixenous Life Cycle Analyzed by Genome Sequencing, Transcriptome Profiling and Co-infection with Leishmania donovani.</title>
        <authorList>
            <person name="Kraeva N."/>
            <person name="Butenko A."/>
            <person name="Hlavacova J."/>
            <person name="Kostygov A."/>
            <person name="Myskova J."/>
            <person name="Grybchuk D."/>
            <person name="Lestinova T."/>
            <person name="Votypka J."/>
            <person name="Volf P."/>
            <person name="Opperdoes F."/>
            <person name="Flegontov P."/>
            <person name="Lukes J."/>
            <person name="Yurchenko V."/>
        </authorList>
    </citation>
    <scope>NUCLEOTIDE SEQUENCE [LARGE SCALE GENOMIC DNA]</scope>
    <source>
        <strain evidence="3 4">ATCC 30220</strain>
    </source>
</reference>
<dbReference type="Proteomes" id="UP000038009">
    <property type="component" value="Unassembled WGS sequence"/>
</dbReference>
<feature type="signal peptide" evidence="2">
    <location>
        <begin position="1"/>
        <end position="33"/>
    </location>
</feature>
<dbReference type="OMA" id="CANSARE"/>
<name>A0A0N1I116_LEPSE</name>
<accession>A0A0N1I116</accession>
<keyword evidence="2" id="KW-0732">Signal</keyword>
<gene>
    <name evidence="3" type="ORF">ABL78_7150</name>
</gene>
<sequence>MSFHRRWYTAALAAVAVLAAMLLATALGATANAEDPYAYLEMLSESDLKKMLFEKLHGRVRLDDFRRKEDLVAAVRELEQHEDREAQFDAQVTAALARKAEMEKQRHHSAAHTAALTDNSNSNGKKKVVQLTDDDSEETKRVQVQPAAGRENYGKGQHEAAAGAGLAGAKHTLEVLYCTG</sequence>
<feature type="region of interest" description="Disordered" evidence="1">
    <location>
        <begin position="106"/>
        <end position="156"/>
    </location>
</feature>
<evidence type="ECO:0000313" key="3">
    <source>
        <dbReference type="EMBL" id="KPI83802.1"/>
    </source>
</evidence>
<evidence type="ECO:0000256" key="1">
    <source>
        <dbReference type="SAM" id="MobiDB-lite"/>
    </source>
</evidence>
<evidence type="ECO:0000256" key="2">
    <source>
        <dbReference type="SAM" id="SignalP"/>
    </source>
</evidence>